<feature type="coiled-coil region" evidence="1">
    <location>
        <begin position="830"/>
        <end position="906"/>
    </location>
</feature>
<feature type="compositionally biased region" description="Low complexity" evidence="2">
    <location>
        <begin position="267"/>
        <end position="281"/>
    </location>
</feature>
<feature type="coiled-coil region" evidence="1">
    <location>
        <begin position="646"/>
        <end position="783"/>
    </location>
</feature>
<dbReference type="AlphaFoldDB" id="A0A814M8L2"/>
<evidence type="ECO:0000313" key="4">
    <source>
        <dbReference type="EMBL" id="CAF1419191.1"/>
    </source>
</evidence>
<dbReference type="GO" id="GO:0034451">
    <property type="term" value="C:centriolar satellite"/>
    <property type="evidence" value="ECO:0007669"/>
    <property type="project" value="TreeGrafter"/>
</dbReference>
<dbReference type="PANTHER" id="PTHR31540">
    <property type="entry name" value="CENTROSOMAL PROTEIN OF 131 KDA"/>
    <property type="match status" value="1"/>
</dbReference>
<feature type="compositionally biased region" description="Low complexity" evidence="2">
    <location>
        <begin position="25"/>
        <end position="42"/>
    </location>
</feature>
<feature type="compositionally biased region" description="Polar residues" evidence="2">
    <location>
        <begin position="199"/>
        <end position="216"/>
    </location>
</feature>
<dbReference type="GO" id="GO:0035735">
    <property type="term" value="P:intraciliary transport involved in cilium assembly"/>
    <property type="evidence" value="ECO:0007669"/>
    <property type="project" value="InterPro"/>
</dbReference>
<dbReference type="Proteomes" id="UP000663852">
    <property type="component" value="Unassembled WGS sequence"/>
</dbReference>
<dbReference type="InterPro" id="IPR030465">
    <property type="entry name" value="CEP131"/>
</dbReference>
<evidence type="ECO:0000256" key="1">
    <source>
        <dbReference type="SAM" id="Coils"/>
    </source>
</evidence>
<dbReference type="EMBL" id="CAJNOJ010000086">
    <property type="protein sequence ID" value="CAF1073238.1"/>
    <property type="molecule type" value="Genomic_DNA"/>
</dbReference>
<gene>
    <name evidence="3" type="ORF">EDS130_LOCUS18556</name>
    <name evidence="4" type="ORF">XAT740_LOCUS35115</name>
</gene>
<reference evidence="3" key="1">
    <citation type="submission" date="2021-02" db="EMBL/GenBank/DDBJ databases">
        <authorList>
            <person name="Nowell W R."/>
        </authorList>
    </citation>
    <scope>NUCLEOTIDE SEQUENCE</scope>
</reference>
<feature type="region of interest" description="Disordered" evidence="2">
    <location>
        <begin position="399"/>
        <end position="431"/>
    </location>
</feature>
<feature type="compositionally biased region" description="Polar residues" evidence="2">
    <location>
        <begin position="144"/>
        <end position="153"/>
    </location>
</feature>
<keyword evidence="5" id="KW-1185">Reference proteome</keyword>
<feature type="region of interest" description="Disordered" evidence="2">
    <location>
        <begin position="1"/>
        <end position="320"/>
    </location>
</feature>
<feature type="compositionally biased region" description="Basic and acidic residues" evidence="2">
    <location>
        <begin position="217"/>
        <end position="244"/>
    </location>
</feature>
<feature type="coiled-coil region" evidence="1">
    <location>
        <begin position="930"/>
        <end position="968"/>
    </location>
</feature>
<organism evidence="3 6">
    <name type="scientific">Adineta ricciae</name>
    <name type="common">Rotifer</name>
    <dbReference type="NCBI Taxonomy" id="249248"/>
    <lineage>
        <taxon>Eukaryota</taxon>
        <taxon>Metazoa</taxon>
        <taxon>Spiralia</taxon>
        <taxon>Gnathifera</taxon>
        <taxon>Rotifera</taxon>
        <taxon>Eurotatoria</taxon>
        <taxon>Bdelloidea</taxon>
        <taxon>Adinetida</taxon>
        <taxon>Adinetidae</taxon>
        <taxon>Adineta</taxon>
    </lineage>
</organism>
<accession>A0A814M8L2</accession>
<evidence type="ECO:0000313" key="6">
    <source>
        <dbReference type="Proteomes" id="UP000663852"/>
    </source>
</evidence>
<keyword evidence="1" id="KW-0175">Coiled coil</keyword>
<protein>
    <submittedName>
        <fullName evidence="3">Uncharacterized protein</fullName>
    </submittedName>
</protein>
<feature type="compositionally biased region" description="Polar residues" evidence="2">
    <location>
        <begin position="57"/>
        <end position="66"/>
    </location>
</feature>
<feature type="compositionally biased region" description="Low complexity" evidence="2">
    <location>
        <begin position="304"/>
        <end position="320"/>
    </location>
</feature>
<feature type="compositionally biased region" description="Polar residues" evidence="2">
    <location>
        <begin position="113"/>
        <end position="123"/>
    </location>
</feature>
<sequence length="1018" mass="118304">MSDQSASVAFNLSIKGTTIQPGPISSRPSSARSNSQQHQQQQTTPSREGSAKERKPSVSSSVNLSKARQRRLSNSSQRSLTASPQIHDRKSSRSSTASSVFHVLTPRRHQAESFFTEQSQQKSVEGKSDDGDDWDETRRWVNELDQTNLSVPSEQHHPQDVGPLGMSRDSLNGTIMGADLFQPVDHQREQHVSPFESVNIDNRTTPVERSSSPARQSHQDESRIEIEESRLEEQSTVFEQDKLPENQPKLPRVPSPTATPREEKRNASTNNSRRSSTSSVARSRRTPRQSPLPPSVHIDEKIRSVSSASTSTSSSTSTLTSKVTLDDVYESLKKLEEVEQFPVQPQLQDDSIYLIDPSASAPPPFIDDLPLHTSHHTNSALSSRDETNQYDIIVASVRSKKFSTHRTPSPSPRTARSIASSQSNRRQQPVKVLQSVSLPHNRMSSTIEQRIKETKPYKSLIADTSSRSHHEDGLRTSNFFQDSGDNNLQARLEHESNQRQPLVQSYRYGKATQRNFDCDLEVQKSEYEATIQRHLNFIDQLMEDKRKISERCEFLVNELKSIDAKYRDQIRLLEESQKVEMQKLKDVHEAAEKLRRERWIEEKTKKIKELTVRGLEPEIQKLISNHKTELSKMKAINDAELLAADERAAQRYIRMTEELRDQLEREKEVAIARERELAREKYEKSLRDEEKSYNEQKRRLYAEIEEEKNRQADIAAKQRADIDKLRRDIEENHRRVVEVSKREYESIRLEQEQRYANEIQSLKEKLEIEKQNWEENYMKQQETLFASRERQLREQMKQERDLEIEKIITRFEAETSSTKEEAERIADNRVNRLRDKYETDIHELENSERQMKERYNQIKAQLTEVEGDRDRLQILLKQKETEIIDIKKITDSLQQERERLSDIIRQEFADRLVLTDDENRRIKGEIAELRARQQLELEKKNEEIQTLKQTHDKEIQSIQDKIKQAVAKKDEKVHELHVKYETALKRTQHLEGLLAQQQKLLSTVPTSVRNATRKVQPS</sequence>
<feature type="compositionally biased region" description="Polar residues" evidence="2">
    <location>
        <begin position="1"/>
        <end position="20"/>
    </location>
</feature>
<dbReference type="OrthoDB" id="197735at2759"/>
<evidence type="ECO:0000256" key="2">
    <source>
        <dbReference type="SAM" id="MobiDB-lite"/>
    </source>
</evidence>
<name>A0A814M8L2_ADIRI</name>
<dbReference type="EMBL" id="CAJNOR010003492">
    <property type="protein sequence ID" value="CAF1419191.1"/>
    <property type="molecule type" value="Genomic_DNA"/>
</dbReference>
<dbReference type="GO" id="GO:0005929">
    <property type="term" value="C:cilium"/>
    <property type="evidence" value="ECO:0007669"/>
    <property type="project" value="GOC"/>
</dbReference>
<evidence type="ECO:0000313" key="3">
    <source>
        <dbReference type="EMBL" id="CAF1073238.1"/>
    </source>
</evidence>
<dbReference type="Proteomes" id="UP000663828">
    <property type="component" value="Unassembled WGS sequence"/>
</dbReference>
<dbReference type="PANTHER" id="PTHR31540:SF1">
    <property type="entry name" value="CENTROSOMAL PROTEIN OF 131 KDA"/>
    <property type="match status" value="1"/>
</dbReference>
<evidence type="ECO:0000313" key="5">
    <source>
        <dbReference type="Proteomes" id="UP000663828"/>
    </source>
</evidence>
<proteinExistence type="predicted"/>
<feature type="compositionally biased region" description="Polar residues" evidence="2">
    <location>
        <begin position="405"/>
        <end position="427"/>
    </location>
</feature>
<dbReference type="GO" id="GO:0010824">
    <property type="term" value="P:regulation of centrosome duplication"/>
    <property type="evidence" value="ECO:0007669"/>
    <property type="project" value="TreeGrafter"/>
</dbReference>
<comment type="caution">
    <text evidence="3">The sequence shown here is derived from an EMBL/GenBank/DDBJ whole genome shotgun (WGS) entry which is preliminary data.</text>
</comment>